<dbReference type="PANTHER" id="PTHR32444">
    <property type="entry name" value="BULB-TYPE LECTIN DOMAIN-CONTAINING PROTEIN"/>
    <property type="match status" value="1"/>
</dbReference>
<accession>A0A2P6RJG8</accession>
<keyword evidence="1" id="KW-0723">Serine/threonine-protein kinase</keyword>
<name>A0A2P6RJG8_ROSCH</name>
<evidence type="ECO:0000313" key="2">
    <source>
        <dbReference type="Proteomes" id="UP000238479"/>
    </source>
</evidence>
<dbReference type="OMA" id="GEYTLAM"/>
<gene>
    <name evidence="1" type="ORF">RchiOBHm_Chr2g0090501</name>
</gene>
<dbReference type="EC" id="2.7.11.1" evidence="1"/>
<comment type="caution">
    <text evidence="1">The sequence shown here is derived from an EMBL/GenBank/DDBJ whole genome shotgun (WGS) entry which is preliminary data.</text>
</comment>
<keyword evidence="1" id="KW-0418">Kinase</keyword>
<dbReference type="PANTHER" id="PTHR32444:SF128">
    <property type="entry name" value="CURCULIN-LIKE (MANNOSE-BINDING) LECTIN FAMILY PROTEIN"/>
    <property type="match status" value="1"/>
</dbReference>
<reference evidence="1 2" key="1">
    <citation type="journal article" date="2018" name="Nat. Genet.">
        <title>The Rosa genome provides new insights in the design of modern roses.</title>
        <authorList>
            <person name="Bendahmane M."/>
        </authorList>
    </citation>
    <scope>NUCLEOTIDE SEQUENCE [LARGE SCALE GENOMIC DNA]</scope>
    <source>
        <strain evidence="2">cv. Old Blush</strain>
    </source>
</reference>
<dbReference type="GO" id="GO:0004674">
    <property type="term" value="F:protein serine/threonine kinase activity"/>
    <property type="evidence" value="ECO:0007669"/>
    <property type="project" value="UniProtKB-KW"/>
</dbReference>
<evidence type="ECO:0000313" key="1">
    <source>
        <dbReference type="EMBL" id="PRQ46574.1"/>
    </source>
</evidence>
<dbReference type="Proteomes" id="UP000238479">
    <property type="component" value="Chromosome 2"/>
</dbReference>
<dbReference type="Gramene" id="PRQ46574">
    <property type="protein sequence ID" value="PRQ46574"/>
    <property type="gene ID" value="RchiOBHm_Chr2g0090501"/>
</dbReference>
<organism evidence="1 2">
    <name type="scientific">Rosa chinensis</name>
    <name type="common">China rose</name>
    <dbReference type="NCBI Taxonomy" id="74649"/>
    <lineage>
        <taxon>Eukaryota</taxon>
        <taxon>Viridiplantae</taxon>
        <taxon>Streptophyta</taxon>
        <taxon>Embryophyta</taxon>
        <taxon>Tracheophyta</taxon>
        <taxon>Spermatophyta</taxon>
        <taxon>Magnoliopsida</taxon>
        <taxon>eudicotyledons</taxon>
        <taxon>Gunneridae</taxon>
        <taxon>Pentapetalae</taxon>
        <taxon>rosids</taxon>
        <taxon>fabids</taxon>
        <taxon>Rosales</taxon>
        <taxon>Rosaceae</taxon>
        <taxon>Rosoideae</taxon>
        <taxon>Rosoideae incertae sedis</taxon>
        <taxon>Rosa</taxon>
    </lineage>
</organism>
<protein>
    <submittedName>
        <fullName evidence="1">Putative non-specific serine/threonine protein kinase</fullName>
        <ecNumber evidence="1">2.7.11.1</ecNumber>
    </submittedName>
</protein>
<dbReference type="STRING" id="74649.A0A2P6RJG8"/>
<keyword evidence="1" id="KW-0808">Transferase</keyword>
<dbReference type="EMBL" id="PDCK01000040">
    <property type="protein sequence ID" value="PRQ46574.1"/>
    <property type="molecule type" value="Genomic_DNA"/>
</dbReference>
<keyword evidence="2" id="KW-1185">Reference proteome</keyword>
<sequence>MFYGKVLTIHIPNTLLPGLKLGMNLKTGQSWTLSSWFSEQLPAPGCFRLGMDHSGINQLIIWRREVIYWTSGVWGNGSFQLAPELTTRVDLFESILFQTGRKNTFLILLEILLLFRSGK</sequence>
<proteinExistence type="predicted"/>
<dbReference type="AlphaFoldDB" id="A0A2P6RJG8"/>